<name>A0A3B0ZRA5_9ZZZZ</name>
<evidence type="ECO:0000256" key="1">
    <source>
        <dbReference type="SAM" id="Phobius"/>
    </source>
</evidence>
<gene>
    <name evidence="2" type="ORF">MNBD_GAMMA17-801</name>
</gene>
<sequence length="151" mass="15866">MWSLSQQGNTFGDYTGTELLGVWTLKADDITRLVINALIAGFAFDNLEGAIGTPGSDVGRPFVSGSSPGFGSVATYSDLFSAPDLYGTLSLDWGSTAFTGEMSFMADTDKVPVPAPPGVLLLASGLLAIAGINLRTRKKKYQIKNKVVGNV</sequence>
<keyword evidence="1" id="KW-1133">Transmembrane helix</keyword>
<evidence type="ECO:0008006" key="3">
    <source>
        <dbReference type="Google" id="ProtNLM"/>
    </source>
</evidence>
<feature type="transmembrane region" description="Helical" evidence="1">
    <location>
        <begin position="115"/>
        <end position="134"/>
    </location>
</feature>
<keyword evidence="1" id="KW-0812">Transmembrane</keyword>
<keyword evidence="1" id="KW-0472">Membrane</keyword>
<reference evidence="2" key="1">
    <citation type="submission" date="2018-06" db="EMBL/GenBank/DDBJ databases">
        <authorList>
            <person name="Zhirakovskaya E."/>
        </authorList>
    </citation>
    <scope>NUCLEOTIDE SEQUENCE</scope>
</reference>
<organism evidence="2">
    <name type="scientific">hydrothermal vent metagenome</name>
    <dbReference type="NCBI Taxonomy" id="652676"/>
    <lineage>
        <taxon>unclassified sequences</taxon>
        <taxon>metagenomes</taxon>
        <taxon>ecological metagenomes</taxon>
    </lineage>
</organism>
<evidence type="ECO:0000313" key="2">
    <source>
        <dbReference type="EMBL" id="VAW89972.1"/>
    </source>
</evidence>
<dbReference type="EMBL" id="UOFQ01000163">
    <property type="protein sequence ID" value="VAW89972.1"/>
    <property type="molecule type" value="Genomic_DNA"/>
</dbReference>
<proteinExistence type="predicted"/>
<dbReference type="AlphaFoldDB" id="A0A3B0ZRA5"/>
<accession>A0A3B0ZRA5</accession>
<protein>
    <recommendedName>
        <fullName evidence="3">PEP-CTERM protein-sorting domain-containing protein</fullName>
    </recommendedName>
</protein>